<comment type="caution">
    <text evidence="2">The sequence shown here is derived from an EMBL/GenBank/DDBJ whole genome shotgun (WGS) entry which is preliminary data.</text>
</comment>
<dbReference type="Proteomes" id="UP000439022">
    <property type="component" value="Unassembled WGS sequence"/>
</dbReference>
<protein>
    <submittedName>
        <fullName evidence="2">Uncharacterized protein</fullName>
    </submittedName>
</protein>
<name>A0A6A8GIK9_9EURY</name>
<feature type="transmembrane region" description="Helical" evidence="1">
    <location>
        <begin position="56"/>
        <end position="76"/>
    </location>
</feature>
<evidence type="ECO:0000313" key="2">
    <source>
        <dbReference type="EMBL" id="MRX22709.1"/>
    </source>
</evidence>
<keyword evidence="3" id="KW-1185">Reference proteome</keyword>
<accession>A0A6A8GIK9</accession>
<reference evidence="2 3" key="1">
    <citation type="submission" date="2019-11" db="EMBL/GenBank/DDBJ databases">
        <title>Whole genome sequence of Haloferax sp. MBLA0076.</title>
        <authorList>
            <person name="Seo M.-J."/>
            <person name="Cho E.-S."/>
        </authorList>
    </citation>
    <scope>NUCLEOTIDE SEQUENCE [LARGE SCALE GENOMIC DNA]</scope>
    <source>
        <strain evidence="2 3">MBLA0076</strain>
    </source>
</reference>
<feature type="transmembrane region" description="Helical" evidence="1">
    <location>
        <begin position="88"/>
        <end position="110"/>
    </location>
</feature>
<keyword evidence="1" id="KW-0472">Membrane</keyword>
<gene>
    <name evidence="2" type="ORF">GJR96_12205</name>
</gene>
<evidence type="ECO:0000313" key="3">
    <source>
        <dbReference type="Proteomes" id="UP000439022"/>
    </source>
</evidence>
<dbReference type="AlphaFoldDB" id="A0A6A8GIK9"/>
<dbReference type="EMBL" id="WKJO01000001">
    <property type="protein sequence ID" value="MRX22709.1"/>
    <property type="molecule type" value="Genomic_DNA"/>
</dbReference>
<evidence type="ECO:0000256" key="1">
    <source>
        <dbReference type="SAM" id="Phobius"/>
    </source>
</evidence>
<keyword evidence="1" id="KW-0812">Transmembrane</keyword>
<feature type="transmembrane region" description="Helical" evidence="1">
    <location>
        <begin position="122"/>
        <end position="144"/>
    </location>
</feature>
<sequence>MAQTSLFVGFVVGVVLLALVVAITGRGGRRYSVDSPVGETETRASRVADWADDPTVLSVVFLLLALGFGAIAVLFMGGGGISAEMASAAGVALVTATLLVVVGYLFYGTYHTARSRGLQRSQAALVGSWVLGLLFVGGVALRLLGYL</sequence>
<keyword evidence="1" id="KW-1133">Transmembrane helix</keyword>
<organism evidence="2 3">
    <name type="scientific">Haloferax litoreum</name>
    <dbReference type="NCBI Taxonomy" id="2666140"/>
    <lineage>
        <taxon>Archaea</taxon>
        <taxon>Methanobacteriati</taxon>
        <taxon>Methanobacteriota</taxon>
        <taxon>Stenosarchaea group</taxon>
        <taxon>Halobacteria</taxon>
        <taxon>Halobacteriales</taxon>
        <taxon>Haloferacaceae</taxon>
        <taxon>Haloferax</taxon>
    </lineage>
</organism>
<proteinExistence type="predicted"/>
<dbReference type="RefSeq" id="WP_151163167.1">
    <property type="nucleotide sequence ID" value="NZ_WKJO01000001.1"/>
</dbReference>